<keyword evidence="3" id="KW-1185">Reference proteome</keyword>
<feature type="compositionally biased region" description="Basic and acidic residues" evidence="1">
    <location>
        <begin position="71"/>
        <end position="88"/>
    </location>
</feature>
<sequence length="450" mass="50100">MHNPPHSERDSDHNSSHSHTRRDDHELHKGVTPYAEGSCHPDSSSYAPARRPYADVPYHPIGPDEQNVHAIENRTGHHTDERSHRSSADDTAASRPLRNLERNAAEKQIRLLEVQLQKAQRENHTKDDKIDHLNRHLSGAQRDIGQYRMKDAHSQELLDAQRQELQGVRAFLNMTDSYSGGDIIKILNTLNSEIFQAAAVITDTVEGAHPGGGRDRRSDDASAVEEVRRALGDGVKDLLQPEGNGIQGENITIIQAALQTSLNIALEDICRQWSKDGLVDKTLNNVYAQIRAKQEQVLVSGIWRSLTRAKTKCLVYQEPSLKDLAKDLAERMKAILVVAKRWPYGNSESEKQIKSMVSEKVSVILKLLGGLDEAMNERVTSTDMILYIPALGIPFDARIMEDADGGETSSGTVLLVTEMGLKRVDKDPAGPDKVTLLLKPKVFLRESFFG</sequence>
<evidence type="ECO:0000313" key="3">
    <source>
        <dbReference type="Proteomes" id="UP000772434"/>
    </source>
</evidence>
<dbReference type="Proteomes" id="UP000772434">
    <property type="component" value="Unassembled WGS sequence"/>
</dbReference>
<reference evidence="2" key="1">
    <citation type="submission" date="2020-11" db="EMBL/GenBank/DDBJ databases">
        <authorList>
            <consortium name="DOE Joint Genome Institute"/>
            <person name="Ahrendt S."/>
            <person name="Riley R."/>
            <person name="Andreopoulos W."/>
            <person name="Labutti K."/>
            <person name="Pangilinan J."/>
            <person name="Ruiz-Duenas F.J."/>
            <person name="Barrasa J.M."/>
            <person name="Sanchez-Garcia M."/>
            <person name="Camarero S."/>
            <person name="Miyauchi S."/>
            <person name="Serrano A."/>
            <person name="Linde D."/>
            <person name="Babiker R."/>
            <person name="Drula E."/>
            <person name="Ayuso-Fernandez I."/>
            <person name="Pacheco R."/>
            <person name="Padilla G."/>
            <person name="Ferreira P."/>
            <person name="Barriuso J."/>
            <person name="Kellner H."/>
            <person name="Castanera R."/>
            <person name="Alfaro M."/>
            <person name="Ramirez L."/>
            <person name="Pisabarro A.G."/>
            <person name="Kuo A."/>
            <person name="Tritt A."/>
            <person name="Lipzen A."/>
            <person name="He G."/>
            <person name="Yan M."/>
            <person name="Ng V."/>
            <person name="Cullen D."/>
            <person name="Martin F."/>
            <person name="Rosso M.-N."/>
            <person name="Henrissat B."/>
            <person name="Hibbett D."/>
            <person name="Martinez A.T."/>
            <person name="Grigoriev I.V."/>
        </authorList>
    </citation>
    <scope>NUCLEOTIDE SEQUENCE</scope>
    <source>
        <strain evidence="2">AH 40177</strain>
    </source>
</reference>
<accession>A0A9P5PSB3</accession>
<evidence type="ECO:0000256" key="1">
    <source>
        <dbReference type="SAM" id="MobiDB-lite"/>
    </source>
</evidence>
<gene>
    <name evidence="2" type="ORF">BDP27DRAFT_1364180</name>
</gene>
<organism evidence="2 3">
    <name type="scientific">Rhodocollybia butyracea</name>
    <dbReference type="NCBI Taxonomy" id="206335"/>
    <lineage>
        <taxon>Eukaryota</taxon>
        <taxon>Fungi</taxon>
        <taxon>Dikarya</taxon>
        <taxon>Basidiomycota</taxon>
        <taxon>Agaricomycotina</taxon>
        <taxon>Agaricomycetes</taxon>
        <taxon>Agaricomycetidae</taxon>
        <taxon>Agaricales</taxon>
        <taxon>Marasmiineae</taxon>
        <taxon>Omphalotaceae</taxon>
        <taxon>Rhodocollybia</taxon>
    </lineage>
</organism>
<dbReference type="EMBL" id="JADNRY010000062">
    <property type="protein sequence ID" value="KAF9068287.1"/>
    <property type="molecule type" value="Genomic_DNA"/>
</dbReference>
<feature type="region of interest" description="Disordered" evidence="1">
    <location>
        <begin position="1"/>
        <end position="98"/>
    </location>
</feature>
<protein>
    <submittedName>
        <fullName evidence="2">Uncharacterized protein</fullName>
    </submittedName>
</protein>
<feature type="compositionally biased region" description="Basic and acidic residues" evidence="1">
    <location>
        <begin position="1"/>
        <end position="29"/>
    </location>
</feature>
<evidence type="ECO:0000313" key="2">
    <source>
        <dbReference type="EMBL" id="KAF9068287.1"/>
    </source>
</evidence>
<name>A0A9P5PSB3_9AGAR</name>
<dbReference type="AlphaFoldDB" id="A0A9P5PSB3"/>
<dbReference type="OrthoDB" id="3147752at2759"/>
<comment type="caution">
    <text evidence="2">The sequence shown here is derived from an EMBL/GenBank/DDBJ whole genome shotgun (WGS) entry which is preliminary data.</text>
</comment>
<proteinExistence type="predicted"/>